<dbReference type="Gene3D" id="2.60.200.40">
    <property type="match status" value="1"/>
</dbReference>
<dbReference type="GO" id="GO:0005829">
    <property type="term" value="C:cytosol"/>
    <property type="evidence" value="ECO:0007669"/>
    <property type="project" value="TreeGrafter"/>
</dbReference>
<feature type="transmembrane region" description="Helical" evidence="1">
    <location>
        <begin position="29"/>
        <end position="48"/>
    </location>
</feature>
<dbReference type="AlphaFoldDB" id="A0A8J6INY9"/>
<keyword evidence="1" id="KW-0472">Membrane</keyword>
<dbReference type="Pfam" id="PF00782">
    <property type="entry name" value="DSPc"/>
    <property type="match status" value="1"/>
</dbReference>
<dbReference type="Gene3D" id="3.40.50.10330">
    <property type="entry name" value="Probable inorganic polyphosphate/atp-NAD kinase, domain 1"/>
    <property type="match status" value="1"/>
</dbReference>
<accession>A0A8J6INY9</accession>
<name>A0A8J6INY9_9ALTE</name>
<dbReference type="InterPro" id="IPR003595">
    <property type="entry name" value="Tyr_Pase_cat"/>
</dbReference>
<evidence type="ECO:0000259" key="2">
    <source>
        <dbReference type="PROSITE" id="PS50054"/>
    </source>
</evidence>
<evidence type="ECO:0000256" key="1">
    <source>
        <dbReference type="SAM" id="Phobius"/>
    </source>
</evidence>
<reference evidence="5" key="2">
    <citation type="submission" date="2020-08" db="EMBL/GenBank/DDBJ databases">
        <authorList>
            <person name="Lai Q."/>
        </authorList>
    </citation>
    <scope>NUCLEOTIDE SEQUENCE</scope>
    <source>
        <strain evidence="5">S27-2</strain>
    </source>
</reference>
<dbReference type="GO" id="GO:0016301">
    <property type="term" value="F:kinase activity"/>
    <property type="evidence" value="ECO:0007669"/>
    <property type="project" value="InterPro"/>
</dbReference>
<dbReference type="PROSITE" id="PS50054">
    <property type="entry name" value="TYR_PHOSPHATASE_DUAL"/>
    <property type="match status" value="1"/>
</dbReference>
<dbReference type="SUPFAM" id="SSF52799">
    <property type="entry name" value="(Phosphotyrosine protein) phosphatases II"/>
    <property type="match status" value="1"/>
</dbReference>
<dbReference type="InterPro" id="IPR004363">
    <property type="entry name" value="Methylgl_synth"/>
</dbReference>
<sequence>MFIIKYYLVASVTFLLAALWMPFIPLQIISGWIGLSLLTVSVAYIFRAAHIFRKKIDGRIPLYIRWLLFPYLIGAQIYNHRERSHDKVPAVQQIEPGLFLACRLFPDDVHDLKDVGVKAILDVTAEFDGLDWTAESEQLAYLNVPVLDHQSPGKKQLLKAVNWIENQRRDNRGVVVHCALGRGRSVLVMAAYLLCKYPELSVEEVLQKIRDIRETANLNKYQLKVLRKMHKAVLPDLRQFAWLIVNPVSGGGKWGEYREEILQRLSPHFQLKIVETTEQKGADELAKEALEQNASMLIAGGGDGTLTAVAKNLINSDIPMGIIPLGTANALAHVLLGSSSKILPAETACETIIQGHKRKIDTASCNGDLMLLVMGVGFEQKMIKMADREAKNQSGQMAYLSALWQAVNTNEHSILMISFDDKPRQEMDCASFVVANAAPFTTVLAQGGGEPDVEDGLFDITWLPARENASDQIISMTELAFSGLTSQYRSDSIQYTRAAKVTIERKDGEPLEYVIDGEPEQADKLQLEINPQSLAVFSKEDIQQS</sequence>
<dbReference type="InterPro" id="IPR016064">
    <property type="entry name" value="NAD/diacylglycerol_kinase_sf"/>
</dbReference>
<evidence type="ECO:0000259" key="3">
    <source>
        <dbReference type="PROSITE" id="PS50056"/>
    </source>
</evidence>
<comment type="caution">
    <text evidence="5">The sequence shown here is derived from an EMBL/GenBank/DDBJ whole genome shotgun (WGS) entry which is preliminary data.</text>
</comment>
<protein>
    <submittedName>
        <fullName evidence="5">Dual specificity protein phosphatase family protein</fullName>
    </submittedName>
</protein>
<feature type="domain" description="Tyrosine specific protein phosphatases" evidence="3">
    <location>
        <begin position="155"/>
        <end position="224"/>
    </location>
</feature>
<dbReference type="InterPro" id="IPR001206">
    <property type="entry name" value="Diacylglycerol_kinase_cat_dom"/>
</dbReference>
<organism evidence="5 6">
    <name type="scientific">Neptunicella marina</name>
    <dbReference type="NCBI Taxonomy" id="2125989"/>
    <lineage>
        <taxon>Bacteria</taxon>
        <taxon>Pseudomonadati</taxon>
        <taxon>Pseudomonadota</taxon>
        <taxon>Gammaproteobacteria</taxon>
        <taxon>Alteromonadales</taxon>
        <taxon>Alteromonadaceae</taxon>
        <taxon>Neptunicella</taxon>
    </lineage>
</organism>
<dbReference type="SUPFAM" id="SSF111331">
    <property type="entry name" value="NAD kinase/diacylglycerol kinase-like"/>
    <property type="match status" value="1"/>
</dbReference>
<keyword evidence="1" id="KW-1133">Transmembrane helix</keyword>
<dbReference type="InterPro" id="IPR029021">
    <property type="entry name" value="Prot-tyrosine_phosphatase-like"/>
</dbReference>
<keyword evidence="1" id="KW-0812">Transmembrane</keyword>
<evidence type="ECO:0000313" key="5">
    <source>
        <dbReference type="EMBL" id="MBC3765340.1"/>
    </source>
</evidence>
<dbReference type="SMART" id="SM00195">
    <property type="entry name" value="DSPc"/>
    <property type="match status" value="1"/>
</dbReference>
<dbReference type="PROSITE" id="PS50056">
    <property type="entry name" value="TYR_PHOSPHATASE_2"/>
    <property type="match status" value="1"/>
</dbReference>
<feature type="domain" description="Tyrosine-protein phosphatase" evidence="2">
    <location>
        <begin position="88"/>
        <end position="235"/>
    </location>
</feature>
<dbReference type="RefSeq" id="WP_186505813.1">
    <property type="nucleotide sequence ID" value="NZ_JACNEP010000003.1"/>
</dbReference>
<dbReference type="InterPro" id="IPR017438">
    <property type="entry name" value="ATP-NAD_kinase_N"/>
</dbReference>
<dbReference type="PANTHER" id="PTHR30492:SF0">
    <property type="entry name" value="METHYLGLYOXAL SYNTHASE"/>
    <property type="match status" value="1"/>
</dbReference>
<dbReference type="InterPro" id="IPR000387">
    <property type="entry name" value="Tyr_Pase_dom"/>
</dbReference>
<dbReference type="InterPro" id="IPR020422">
    <property type="entry name" value="TYR_PHOSPHATASE_DUAL_dom"/>
</dbReference>
<proteinExistence type="predicted"/>
<feature type="transmembrane region" description="Helical" evidence="1">
    <location>
        <begin position="7"/>
        <end position="23"/>
    </location>
</feature>
<dbReference type="Proteomes" id="UP000601768">
    <property type="component" value="Unassembled WGS sequence"/>
</dbReference>
<dbReference type="NCBIfam" id="NF009025">
    <property type="entry name" value="PRK12361.1"/>
    <property type="match status" value="1"/>
</dbReference>
<dbReference type="GO" id="GO:0008929">
    <property type="term" value="F:methylglyoxal synthase activity"/>
    <property type="evidence" value="ECO:0007669"/>
    <property type="project" value="InterPro"/>
</dbReference>
<dbReference type="GO" id="GO:0019242">
    <property type="term" value="P:methylglyoxal biosynthetic process"/>
    <property type="evidence" value="ECO:0007669"/>
    <property type="project" value="InterPro"/>
</dbReference>
<dbReference type="InterPro" id="IPR000340">
    <property type="entry name" value="Dual-sp_phosphatase_cat-dom"/>
</dbReference>
<dbReference type="Gene3D" id="3.90.190.10">
    <property type="entry name" value="Protein tyrosine phosphatase superfamily"/>
    <property type="match status" value="1"/>
</dbReference>
<dbReference type="InterPro" id="IPR045540">
    <property type="entry name" value="YegS/DAGK_C"/>
</dbReference>
<keyword evidence="6" id="KW-1185">Reference proteome</keyword>
<dbReference type="EMBL" id="JACNEP010000003">
    <property type="protein sequence ID" value="MBC3765340.1"/>
    <property type="molecule type" value="Genomic_DNA"/>
</dbReference>
<dbReference type="FunFam" id="3.90.190.10:FF:000157">
    <property type="entry name" value="Protein-tyrosine phosphatase"/>
    <property type="match status" value="1"/>
</dbReference>
<feature type="domain" description="DAGKc" evidence="4">
    <location>
        <begin position="236"/>
        <end position="369"/>
    </location>
</feature>
<gene>
    <name evidence="5" type="ORF">H8B19_05595</name>
</gene>
<dbReference type="Pfam" id="PF00781">
    <property type="entry name" value="DAGK_cat"/>
    <property type="match status" value="1"/>
</dbReference>
<dbReference type="SMART" id="SM00404">
    <property type="entry name" value="PTPc_motif"/>
    <property type="match status" value="1"/>
</dbReference>
<dbReference type="Pfam" id="PF19279">
    <property type="entry name" value="YegS_C"/>
    <property type="match status" value="1"/>
</dbReference>
<evidence type="ECO:0000259" key="4">
    <source>
        <dbReference type="PROSITE" id="PS50146"/>
    </source>
</evidence>
<dbReference type="PANTHER" id="PTHR30492">
    <property type="entry name" value="METHYLGLYOXAL SYNTHASE"/>
    <property type="match status" value="1"/>
</dbReference>
<feature type="transmembrane region" description="Helical" evidence="1">
    <location>
        <begin position="60"/>
        <end position="78"/>
    </location>
</feature>
<dbReference type="PROSITE" id="PS50146">
    <property type="entry name" value="DAGK"/>
    <property type="match status" value="1"/>
</dbReference>
<evidence type="ECO:0000313" key="6">
    <source>
        <dbReference type="Proteomes" id="UP000601768"/>
    </source>
</evidence>
<dbReference type="SMART" id="SM00046">
    <property type="entry name" value="DAGKc"/>
    <property type="match status" value="1"/>
</dbReference>
<reference evidence="5" key="1">
    <citation type="journal article" date="2018" name="Int. J. Syst. Evol. Microbiol.">
        <title>Neptunicella marina gen. nov., sp. nov., isolated from surface seawater.</title>
        <authorList>
            <person name="Liu X."/>
            <person name="Lai Q."/>
            <person name="Du Y."/>
            <person name="Zhang X."/>
            <person name="Liu Z."/>
            <person name="Sun F."/>
            <person name="Shao Z."/>
        </authorList>
    </citation>
    <scope>NUCLEOTIDE SEQUENCE</scope>
    <source>
        <strain evidence="5">S27-2</strain>
    </source>
</reference>